<dbReference type="InterPro" id="IPR008927">
    <property type="entry name" value="6-PGluconate_DH-like_C_sf"/>
</dbReference>
<accession>A0A917ZLK5</accession>
<dbReference type="Gene3D" id="3.40.50.720">
    <property type="entry name" value="NAD(P)-binding Rossmann-like Domain"/>
    <property type="match status" value="1"/>
</dbReference>
<evidence type="ECO:0000259" key="4">
    <source>
        <dbReference type="Pfam" id="PF09130"/>
    </source>
</evidence>
<feature type="domain" description="6-phosphogluconate dehydrogenase NADP-binding" evidence="3">
    <location>
        <begin position="9"/>
        <end position="158"/>
    </location>
</feature>
<dbReference type="Gene3D" id="1.10.1040.10">
    <property type="entry name" value="N-(1-d-carboxylethyl)-l-norvaline Dehydrogenase, domain 2"/>
    <property type="match status" value="1"/>
</dbReference>
<sequence>MPSTAPQRLAFIGFGEAASAIAAGLSEAHTGIEMRAFDIKSDSDDDAIREQLLTDCNAAGATACATLAEAIDGAELIFSLVTADQAAAAARSAAPLLAPGQQYLDCNSCSPGCKADSARLIAATGACYGDVAVMAPIHPARQRTPLLVAGEQAAQQQALLEGLGMNAKLMPGAVGAASTVKMLRSIMIKGMEALSAECFLAARRAGVEENILASLDKSFPGFDWYPRAGYNLERMRRHGIRRAAEMQEVTATLTELGMANDMARATTAWQQRIGDMQLDDSSTDLILQADTILERLGGRSG</sequence>
<dbReference type="InterPro" id="IPR036291">
    <property type="entry name" value="NAD(P)-bd_dom_sf"/>
</dbReference>
<dbReference type="GO" id="GO:0050661">
    <property type="term" value="F:NADP binding"/>
    <property type="evidence" value="ECO:0007669"/>
    <property type="project" value="InterPro"/>
</dbReference>
<gene>
    <name evidence="5" type="ORF">GCM10011348_35590</name>
</gene>
<evidence type="ECO:0000313" key="5">
    <source>
        <dbReference type="EMBL" id="GGO85920.1"/>
    </source>
</evidence>
<keyword evidence="1" id="KW-0560">Oxidoreductase</keyword>
<dbReference type="Pfam" id="PF03446">
    <property type="entry name" value="NAD_binding_2"/>
    <property type="match status" value="1"/>
</dbReference>
<dbReference type="InterPro" id="IPR013328">
    <property type="entry name" value="6PGD_dom2"/>
</dbReference>
<feature type="active site" evidence="2">
    <location>
        <position position="181"/>
    </location>
</feature>
<evidence type="ECO:0000313" key="6">
    <source>
        <dbReference type="Proteomes" id="UP000599578"/>
    </source>
</evidence>
<dbReference type="GO" id="GO:0016491">
    <property type="term" value="F:oxidoreductase activity"/>
    <property type="evidence" value="ECO:0007669"/>
    <property type="project" value="UniProtKB-KW"/>
</dbReference>
<dbReference type="AlphaFoldDB" id="A0A917ZLK5"/>
<dbReference type="PIRSF" id="PIRSF000103">
    <property type="entry name" value="HIBADH"/>
    <property type="match status" value="1"/>
</dbReference>
<dbReference type="InterPro" id="IPR015815">
    <property type="entry name" value="HIBADH-related"/>
</dbReference>
<keyword evidence="6" id="KW-1185">Reference proteome</keyword>
<dbReference type="EMBL" id="BMLT01000009">
    <property type="protein sequence ID" value="GGO85920.1"/>
    <property type="molecule type" value="Genomic_DNA"/>
</dbReference>
<feature type="domain" description="Phosphogluconate dehydrogenase NAD-binding putative C-terminal" evidence="4">
    <location>
        <begin position="202"/>
        <end position="273"/>
    </location>
</feature>
<dbReference type="InterPro" id="IPR006115">
    <property type="entry name" value="6PGDH_NADP-bd"/>
</dbReference>
<comment type="caution">
    <text evidence="5">The sequence shown here is derived from an EMBL/GenBank/DDBJ whole genome shotgun (WGS) entry which is preliminary data.</text>
</comment>
<dbReference type="Proteomes" id="UP000599578">
    <property type="component" value="Unassembled WGS sequence"/>
</dbReference>
<evidence type="ECO:0000259" key="3">
    <source>
        <dbReference type="Pfam" id="PF03446"/>
    </source>
</evidence>
<protein>
    <submittedName>
        <fullName evidence="5">Dehydrogenase</fullName>
    </submittedName>
</protein>
<name>A0A917ZLK5_9GAMM</name>
<evidence type="ECO:0000256" key="1">
    <source>
        <dbReference type="ARBA" id="ARBA00023002"/>
    </source>
</evidence>
<dbReference type="SUPFAM" id="SSF51735">
    <property type="entry name" value="NAD(P)-binding Rossmann-fold domains"/>
    <property type="match status" value="1"/>
</dbReference>
<proteinExistence type="predicted"/>
<dbReference type="InterPro" id="IPR015814">
    <property type="entry name" value="Pgluconate_DH_NAD-bd_C"/>
</dbReference>
<dbReference type="Pfam" id="PF09130">
    <property type="entry name" value="DUF1932"/>
    <property type="match status" value="1"/>
</dbReference>
<reference evidence="5 6" key="1">
    <citation type="journal article" date="2014" name="Int. J. Syst. Evol. Microbiol.">
        <title>Complete genome sequence of Corynebacterium casei LMG S-19264T (=DSM 44701T), isolated from a smear-ripened cheese.</title>
        <authorList>
            <consortium name="US DOE Joint Genome Institute (JGI-PGF)"/>
            <person name="Walter F."/>
            <person name="Albersmeier A."/>
            <person name="Kalinowski J."/>
            <person name="Ruckert C."/>
        </authorList>
    </citation>
    <scope>NUCLEOTIDE SEQUENCE [LARGE SCALE GENOMIC DNA]</scope>
    <source>
        <strain evidence="5 6">CGMCC 1.7286</strain>
    </source>
</reference>
<organism evidence="5 6">
    <name type="scientific">Marinobacterium nitratireducens</name>
    <dbReference type="NCBI Taxonomy" id="518897"/>
    <lineage>
        <taxon>Bacteria</taxon>
        <taxon>Pseudomonadati</taxon>
        <taxon>Pseudomonadota</taxon>
        <taxon>Gammaproteobacteria</taxon>
        <taxon>Oceanospirillales</taxon>
        <taxon>Oceanospirillaceae</taxon>
        <taxon>Marinobacterium</taxon>
    </lineage>
</organism>
<dbReference type="RefSeq" id="WP_188861951.1">
    <property type="nucleotide sequence ID" value="NZ_BMLT01000009.1"/>
</dbReference>
<evidence type="ECO:0000256" key="2">
    <source>
        <dbReference type="PIRSR" id="PIRSR000103-1"/>
    </source>
</evidence>
<dbReference type="SUPFAM" id="SSF48179">
    <property type="entry name" value="6-phosphogluconate dehydrogenase C-terminal domain-like"/>
    <property type="match status" value="1"/>
</dbReference>